<dbReference type="Proteomes" id="UP000666915">
    <property type="component" value="Unassembled WGS sequence"/>
</dbReference>
<comment type="caution">
    <text evidence="2">The sequence shown here is derived from an EMBL/GenBank/DDBJ whole genome shotgun (WGS) entry which is preliminary data.</text>
</comment>
<accession>A0ABS3RBJ2</accession>
<dbReference type="RefSeq" id="WP_208271732.1">
    <property type="nucleotide sequence ID" value="NZ_BAAAGM010000026.1"/>
</dbReference>
<evidence type="ECO:0000313" key="3">
    <source>
        <dbReference type="Proteomes" id="UP000666915"/>
    </source>
</evidence>
<dbReference type="InterPro" id="IPR036513">
    <property type="entry name" value="STAS_dom_sf"/>
</dbReference>
<dbReference type="EMBL" id="JAGEOK010000033">
    <property type="protein sequence ID" value="MBO2443417.1"/>
    <property type="molecule type" value="Genomic_DNA"/>
</dbReference>
<sequence>MIPYADLHTPPLSPEKAAFEATALGLPDPLPGISEVRDGLLRIVTRASPLLMHLEGEADLSGRDLLATALQAAIASSAQDLHVDLGGLDFIDVGNLLLLRQAEQELIRRGRSLWMYEVPAVARRAMRLVGWEMPGEEP</sequence>
<evidence type="ECO:0000259" key="1">
    <source>
        <dbReference type="PROSITE" id="PS50801"/>
    </source>
</evidence>
<dbReference type="SUPFAM" id="SSF52091">
    <property type="entry name" value="SpoIIaa-like"/>
    <property type="match status" value="1"/>
</dbReference>
<dbReference type="InterPro" id="IPR058548">
    <property type="entry name" value="MlaB-like_STAS"/>
</dbReference>
<protein>
    <submittedName>
        <fullName evidence="2">STAS domain-containing protein</fullName>
    </submittedName>
</protein>
<dbReference type="Gene3D" id="3.30.750.24">
    <property type="entry name" value="STAS domain"/>
    <property type="match status" value="1"/>
</dbReference>
<feature type="domain" description="STAS" evidence="1">
    <location>
        <begin position="50"/>
        <end position="138"/>
    </location>
</feature>
<dbReference type="Pfam" id="PF13466">
    <property type="entry name" value="STAS_2"/>
    <property type="match status" value="1"/>
</dbReference>
<dbReference type="InterPro" id="IPR002645">
    <property type="entry name" value="STAS_dom"/>
</dbReference>
<name>A0ABS3RBJ2_9ACTN</name>
<dbReference type="CDD" id="cd07043">
    <property type="entry name" value="STAS_anti-anti-sigma_factors"/>
    <property type="match status" value="1"/>
</dbReference>
<reference evidence="2 3" key="1">
    <citation type="submission" date="2021-03" db="EMBL/GenBank/DDBJ databases">
        <authorList>
            <person name="Kanchanasin P."/>
            <person name="Saeng-In P."/>
            <person name="Phongsopitanun W."/>
            <person name="Yuki M."/>
            <person name="Kudo T."/>
            <person name="Ohkuma M."/>
            <person name="Tanasupawat S."/>
        </authorList>
    </citation>
    <scope>NUCLEOTIDE SEQUENCE [LARGE SCALE GENOMIC DNA]</scope>
    <source>
        <strain evidence="2 3">L46</strain>
    </source>
</reference>
<dbReference type="PROSITE" id="PS50801">
    <property type="entry name" value="STAS"/>
    <property type="match status" value="1"/>
</dbReference>
<proteinExistence type="predicted"/>
<gene>
    <name evidence="2" type="ORF">J4557_38425</name>
</gene>
<organism evidence="2 3">
    <name type="scientific">Actinomadura nitritigenes</name>
    <dbReference type="NCBI Taxonomy" id="134602"/>
    <lineage>
        <taxon>Bacteria</taxon>
        <taxon>Bacillati</taxon>
        <taxon>Actinomycetota</taxon>
        <taxon>Actinomycetes</taxon>
        <taxon>Streptosporangiales</taxon>
        <taxon>Thermomonosporaceae</taxon>
        <taxon>Actinomadura</taxon>
    </lineage>
</organism>
<evidence type="ECO:0000313" key="2">
    <source>
        <dbReference type="EMBL" id="MBO2443417.1"/>
    </source>
</evidence>
<keyword evidence="3" id="KW-1185">Reference proteome</keyword>